<dbReference type="Proteomes" id="UP000037505">
    <property type="component" value="Unassembled WGS sequence"/>
</dbReference>
<dbReference type="PANTHER" id="PTHR42749:SF8">
    <property type="entry name" value="HSP70 FAMILY PROTEIN (AFU_ORTHOLOGUE AFUA_3G13740)"/>
    <property type="match status" value="1"/>
</dbReference>
<evidence type="ECO:0000313" key="3">
    <source>
        <dbReference type="Proteomes" id="UP000037505"/>
    </source>
</evidence>
<evidence type="ECO:0000313" key="2">
    <source>
        <dbReference type="EMBL" id="KNG85565.1"/>
    </source>
</evidence>
<proteinExistence type="predicted"/>
<dbReference type="AlphaFoldDB" id="A0A0L1J1N4"/>
<reference evidence="2 3" key="1">
    <citation type="submission" date="2014-06" db="EMBL/GenBank/DDBJ databases">
        <title>The Genome of the Aflatoxigenic Filamentous Fungus Aspergillus nomius.</title>
        <authorList>
            <person name="Moore M.G."/>
            <person name="Shannon B.M."/>
            <person name="Brian M.M."/>
        </authorList>
    </citation>
    <scope>NUCLEOTIDE SEQUENCE [LARGE SCALE GENOMIC DNA]</scope>
    <source>
        <strain evidence="2 3">NRRL 13137</strain>
    </source>
</reference>
<name>A0A0L1J1N4_ASPN3</name>
<sequence>LFAMARRSNPPRRVRRKLDPPASSTSASSSRVSDEDDVHLRHSPRLEQNVPPASKIILCLDYGTTLTSISYITFDPNNPPTDVHPRGIRSIANWPRARRFVHPGSPFVPSESWYRDGKFLWGHDVQYTLHTLSENDDTESIDCIVQLPKLLLDDDGGDLDNDQLAQPRKALRNVGKTARDAIRDYLMKVFKHARSQLGEKEGFNNTWEVELALCVPSKWSTYAQLTMQEIMLEVVDKTDMSGREFSMFIIDEPEAAVTFALCHENIEEVITKGTNFVVCDAGGGTVDAISYTVRQKDPVRFDEIAMPAGKDCGSSYINQAFIKESRERLAHIIELGREPMLSKEAVIQEDLVRKFEQEQKRNYDPGDWEEDEDETISLRLLGLRQDSARNFGTGMFYITKDQMNNYFRRSLDGTVDLIAEQLKQLNGQDVTAILLLGGFSRSPALKRRLNDSFGRDRLKLTVYPRDLTTAVSRGGVLRALNKEDGPRRKLRLNLGVCLSELYNARFKGHRKVHFFDHPLIQKRYISNCIYWVIRKNQILDEGESTEICMHRAFKPGEEMTAYETLYFSDGPVHQHYRIDDKMNSGHRIAGFVEASLESLRTRNMLEERINDVGDVYYEVHYSIKLEVNGRNIKATIHCPPGQEVQGQAQICIAAAFRPGTN</sequence>
<feature type="region of interest" description="Disordered" evidence="1">
    <location>
        <begin position="1"/>
        <end position="46"/>
    </location>
</feature>
<gene>
    <name evidence="2" type="ORF">ANOM_006654</name>
</gene>
<dbReference type="OrthoDB" id="2963168at2759"/>
<dbReference type="GeneID" id="26808458"/>
<dbReference type="RefSeq" id="XP_015406488.1">
    <property type="nucleotide sequence ID" value="XM_015551910.1"/>
</dbReference>
<keyword evidence="3" id="KW-1185">Reference proteome</keyword>
<dbReference type="EMBL" id="JNOM01000151">
    <property type="protein sequence ID" value="KNG85565.1"/>
    <property type="molecule type" value="Genomic_DNA"/>
</dbReference>
<dbReference type="InterPro" id="IPR043129">
    <property type="entry name" value="ATPase_NBD"/>
</dbReference>
<evidence type="ECO:0000256" key="1">
    <source>
        <dbReference type="SAM" id="MobiDB-lite"/>
    </source>
</evidence>
<protein>
    <recommendedName>
        <fullName evidence="4">Hsp70 family chaperone</fullName>
    </recommendedName>
</protein>
<dbReference type="STRING" id="1509407.A0A0L1J1N4"/>
<accession>A0A0L1J1N4</accession>
<organism evidence="2 3">
    <name type="scientific">Aspergillus nomiae NRRL (strain ATCC 15546 / NRRL 13137 / CBS 260.88 / M93)</name>
    <dbReference type="NCBI Taxonomy" id="1509407"/>
    <lineage>
        <taxon>Eukaryota</taxon>
        <taxon>Fungi</taxon>
        <taxon>Dikarya</taxon>
        <taxon>Ascomycota</taxon>
        <taxon>Pezizomycotina</taxon>
        <taxon>Eurotiomycetes</taxon>
        <taxon>Eurotiomycetidae</taxon>
        <taxon>Eurotiales</taxon>
        <taxon>Aspergillaceae</taxon>
        <taxon>Aspergillus</taxon>
        <taxon>Aspergillus subgen. Circumdati</taxon>
    </lineage>
</organism>
<dbReference type="PANTHER" id="PTHR42749">
    <property type="entry name" value="CELL SHAPE-DETERMINING PROTEIN MREB"/>
    <property type="match status" value="1"/>
</dbReference>
<comment type="caution">
    <text evidence="2">The sequence shown here is derived from an EMBL/GenBank/DDBJ whole genome shotgun (WGS) entry which is preliminary data.</text>
</comment>
<evidence type="ECO:0008006" key="4">
    <source>
        <dbReference type="Google" id="ProtNLM"/>
    </source>
</evidence>
<dbReference type="SUPFAM" id="SSF53067">
    <property type="entry name" value="Actin-like ATPase domain"/>
    <property type="match status" value="2"/>
</dbReference>
<dbReference type="Gene3D" id="3.90.640.10">
    <property type="entry name" value="Actin, Chain A, domain 4"/>
    <property type="match status" value="1"/>
</dbReference>
<dbReference type="CDD" id="cd10170">
    <property type="entry name" value="ASKHA_NBD_HSP70"/>
    <property type="match status" value="1"/>
</dbReference>
<feature type="non-terminal residue" evidence="2">
    <location>
        <position position="1"/>
    </location>
</feature>
<dbReference type="Gene3D" id="3.30.420.40">
    <property type="match status" value="2"/>
</dbReference>